<accession>D9Q2E1</accession>
<proteinExistence type="predicted"/>
<keyword evidence="5" id="KW-1185">Reference proteome</keyword>
<dbReference type="InterPro" id="IPR017853">
    <property type="entry name" value="GH"/>
</dbReference>
<evidence type="ECO:0000256" key="2">
    <source>
        <dbReference type="ARBA" id="ARBA00023295"/>
    </source>
</evidence>
<dbReference type="InterPro" id="IPR013783">
    <property type="entry name" value="Ig-like_fold"/>
</dbReference>
<dbReference type="InParanoid" id="D9Q2E1"/>
<reference evidence="4 5" key="1">
    <citation type="journal article" date="2010" name="Appl. Environ. Microbiol.">
        <title>The genome sequence of the crenarchaeon Acidilobus saccharovorans supports a new order, Acidilobales, and suggests an important ecological role in terrestrial acidic hot springs.</title>
        <authorList>
            <person name="Mardanov A.V."/>
            <person name="Svetlitchnyi V.A."/>
            <person name="Beletsky A.V."/>
            <person name="Prokofeva M.I."/>
            <person name="Bonch-Osmolovskaya E.A."/>
            <person name="Ravin N.V."/>
            <person name="Skryabin K.G."/>
        </authorList>
    </citation>
    <scope>NUCLEOTIDE SEQUENCE [LARGE SCALE GENOMIC DNA]</scope>
    <source>
        <strain evidence="5">DSM 16705 / JCM 18335 / VKM B-2471 / 345-15</strain>
    </source>
</reference>
<dbReference type="InterPro" id="IPR006047">
    <property type="entry name" value="GH13_cat_dom"/>
</dbReference>
<dbReference type="KEGG" id="asc:ASAC_1074"/>
<dbReference type="Gene3D" id="2.60.40.10">
    <property type="entry name" value="Immunoglobulins"/>
    <property type="match status" value="1"/>
</dbReference>
<dbReference type="PANTHER" id="PTHR10357:SF210">
    <property type="entry name" value="MALTODEXTRIN GLUCOSIDASE"/>
    <property type="match status" value="1"/>
</dbReference>
<dbReference type="HOGENOM" id="CLU_006462_6_4_2"/>
<dbReference type="Gene3D" id="3.20.20.80">
    <property type="entry name" value="Glycosidases"/>
    <property type="match status" value="1"/>
</dbReference>
<evidence type="ECO:0000313" key="5">
    <source>
        <dbReference type="Proteomes" id="UP000000346"/>
    </source>
</evidence>
<keyword evidence="1" id="KW-0378">Hydrolase</keyword>
<protein>
    <submittedName>
        <fullName evidence="4">Putative glycogen debranching enzyme</fullName>
    </submittedName>
</protein>
<dbReference type="CDD" id="cd02857">
    <property type="entry name" value="E_set_CDase_PDE_N"/>
    <property type="match status" value="1"/>
</dbReference>
<organism evidence="4 5">
    <name type="scientific">Acidilobus saccharovorans (strain DSM 16705 / JCM 18335 / VKM B-2471 / 345-15)</name>
    <dbReference type="NCBI Taxonomy" id="666510"/>
    <lineage>
        <taxon>Archaea</taxon>
        <taxon>Thermoproteota</taxon>
        <taxon>Thermoprotei</taxon>
        <taxon>Acidilobales</taxon>
        <taxon>Acidilobaceae</taxon>
        <taxon>Acidilobus</taxon>
    </lineage>
</organism>
<dbReference type="CDD" id="cd11338">
    <property type="entry name" value="AmyAc_CMD"/>
    <property type="match status" value="1"/>
</dbReference>
<dbReference type="GO" id="GO:0004553">
    <property type="term" value="F:hydrolase activity, hydrolyzing O-glycosyl compounds"/>
    <property type="evidence" value="ECO:0007669"/>
    <property type="project" value="InterPro"/>
</dbReference>
<dbReference type="AlphaFoldDB" id="D9Q2E1"/>
<name>D9Q2E1_ACIS3</name>
<dbReference type="eggNOG" id="arCOG02948">
    <property type="taxonomic scope" value="Archaea"/>
</dbReference>
<keyword evidence="2" id="KW-0326">Glycosidase</keyword>
<evidence type="ECO:0000259" key="3">
    <source>
        <dbReference type="SMART" id="SM00642"/>
    </source>
</evidence>
<dbReference type="InterPro" id="IPR004185">
    <property type="entry name" value="Glyco_hydro_13_lg-like_dom"/>
</dbReference>
<dbReference type="SUPFAM" id="SSF51445">
    <property type="entry name" value="(Trans)glycosidases"/>
    <property type="match status" value="1"/>
</dbReference>
<evidence type="ECO:0000256" key="1">
    <source>
        <dbReference type="ARBA" id="ARBA00022801"/>
    </source>
</evidence>
<dbReference type="SMART" id="SM00642">
    <property type="entry name" value="Aamy"/>
    <property type="match status" value="1"/>
</dbReference>
<dbReference type="GO" id="GO:0005975">
    <property type="term" value="P:carbohydrate metabolic process"/>
    <property type="evidence" value="ECO:0007669"/>
    <property type="project" value="InterPro"/>
</dbReference>
<dbReference type="Proteomes" id="UP000000346">
    <property type="component" value="Chromosome"/>
</dbReference>
<dbReference type="PANTHER" id="PTHR10357">
    <property type="entry name" value="ALPHA-AMYLASE FAMILY MEMBER"/>
    <property type="match status" value="1"/>
</dbReference>
<sequence length="683" mass="77660">MYMSVRPRLGKDRYGEPDLIFSYPWPEVAAGKHIYLVSEFTSYFPGRVELKRKGNRGVARVPVREGLYHYAFVDSLYRVYTDYENPRAAEVDLGLNMGRVMASVAEAGLKEIRDAISEGGLHGNLILHDERWPGYLSGYGGITAVRVFTVREEVDSVTLLALVEGSWKPFEAELALRDSYRDYYEARVPGRVEAYYFLLSVDGKKLPFGFDGLGSREPWMAESGYYSDTIPWYLGTSYYLVFPDSFAGYREDFVKLKTRPRERIGGNLKGLAEKLSYIKSVGFEAIYLTPIYVSNSYHRYDVIDQHRVDPSLGGEEALEDLVKESHRLGIKVVLDLVVHHTSPCSKEFSDALKGWKSSVYWNWYRFLVDSKDEVAHDAELLERYVDSGCRSFPEELRSKDPFYETFAKLWGMPKLNHQNRAVLDELCRVVSDWVARGIDGFRIDVAHGLPDDAMKYLYECIVNRRSESPVIMEIMGELSAFPMGIISNSAMNYEARGPILSFFRGEMTAFELSEKLNRQYLRLPLHVANALYNLLGSHDTPRVMDILGSKDLVARALVLTALMYGSFSAYYGDEVGLRGGKDPDNRLPMPWDESLWDKDLLDLVRKLIALRKASKALRYGYFKASPLGSDAIYVERTYGGETIMGYVTRRAVELSSLVECGEILLEGGLRNNYLDGFVLCRAK</sequence>
<feature type="domain" description="Glycosyl hydrolase family 13 catalytic" evidence="3">
    <location>
        <begin position="240"/>
        <end position="611"/>
    </location>
</feature>
<gene>
    <name evidence="4" type="ordered locus">ASAC_1074</name>
</gene>
<dbReference type="Pfam" id="PF00128">
    <property type="entry name" value="Alpha-amylase"/>
    <property type="match status" value="1"/>
</dbReference>
<dbReference type="CAZy" id="GH13">
    <property type="family name" value="Glycoside Hydrolase Family 13"/>
</dbReference>
<evidence type="ECO:0000313" key="4">
    <source>
        <dbReference type="EMBL" id="ADL19479.1"/>
    </source>
</evidence>
<dbReference type="EMBL" id="CP001742">
    <property type="protein sequence ID" value="ADL19479.1"/>
    <property type="molecule type" value="Genomic_DNA"/>
</dbReference>
<dbReference type="STRING" id="666510.ASAC_1074"/>